<dbReference type="HOGENOM" id="CLU_018816_14_3_11"/>
<dbReference type="KEGG" id="ams:AMIS_36110"/>
<dbReference type="EMBL" id="AP012319">
    <property type="protein sequence ID" value="BAL88831.1"/>
    <property type="molecule type" value="Genomic_DNA"/>
</dbReference>
<evidence type="ECO:0000256" key="1">
    <source>
        <dbReference type="ARBA" id="ARBA00009477"/>
    </source>
</evidence>
<accession>I0H744</accession>
<feature type="domain" description="Multidrug resistance protein MdtA-like barrel-sandwich hybrid" evidence="3">
    <location>
        <begin position="80"/>
        <end position="236"/>
    </location>
</feature>
<dbReference type="NCBIfam" id="TIGR01730">
    <property type="entry name" value="RND_mfp"/>
    <property type="match status" value="1"/>
</dbReference>
<protein>
    <submittedName>
        <fullName evidence="5">Uncharacterized protein</fullName>
    </submittedName>
</protein>
<dbReference type="GO" id="GO:1990281">
    <property type="term" value="C:efflux pump complex"/>
    <property type="evidence" value="ECO:0007669"/>
    <property type="project" value="TreeGrafter"/>
</dbReference>
<dbReference type="RefSeq" id="WP_014443725.1">
    <property type="nucleotide sequence ID" value="NC_017093.1"/>
</dbReference>
<reference evidence="5 6" key="1">
    <citation type="submission" date="2012-02" db="EMBL/GenBank/DDBJ databases">
        <title>Complete genome sequence of Actinoplanes missouriensis 431 (= NBRC 102363).</title>
        <authorList>
            <person name="Ohnishi Y."/>
            <person name="Ishikawa J."/>
            <person name="Sekine M."/>
            <person name="Hosoyama A."/>
            <person name="Harada T."/>
            <person name="Narita H."/>
            <person name="Hata T."/>
            <person name="Konno Y."/>
            <person name="Tutikane K."/>
            <person name="Fujita N."/>
            <person name="Horinouchi S."/>
            <person name="Hayakawa M."/>
        </authorList>
    </citation>
    <scope>NUCLEOTIDE SEQUENCE [LARGE SCALE GENOMIC DNA]</scope>
    <source>
        <strain evidence="6">ATCC 14538 / DSM 43046 / CBS 188.64 / JCM 3121 / NBRC 102363 / NCIMB 12654 / NRRL B-3342 / UNCC 431</strain>
    </source>
</reference>
<feature type="domain" description="CzcB-like C-terminal circularly permuted SH3-like" evidence="4">
    <location>
        <begin position="329"/>
        <end position="382"/>
    </location>
</feature>
<dbReference type="STRING" id="512565.AMIS_36110"/>
<dbReference type="Gene3D" id="2.40.30.170">
    <property type="match status" value="1"/>
</dbReference>
<dbReference type="OrthoDB" id="3286702at2"/>
<dbReference type="Pfam" id="PF25975">
    <property type="entry name" value="CzcB_C"/>
    <property type="match status" value="1"/>
</dbReference>
<evidence type="ECO:0000259" key="3">
    <source>
        <dbReference type="Pfam" id="PF25917"/>
    </source>
</evidence>
<evidence type="ECO:0000313" key="5">
    <source>
        <dbReference type="EMBL" id="BAL88831.1"/>
    </source>
</evidence>
<proteinExistence type="inferred from homology"/>
<dbReference type="InterPro" id="IPR058625">
    <property type="entry name" value="MdtA-like_BSH"/>
</dbReference>
<dbReference type="InterPro" id="IPR006143">
    <property type="entry name" value="RND_pump_MFP"/>
</dbReference>
<dbReference type="Pfam" id="PF25917">
    <property type="entry name" value="BSH_RND"/>
    <property type="match status" value="1"/>
</dbReference>
<evidence type="ECO:0000313" key="6">
    <source>
        <dbReference type="Proteomes" id="UP000007882"/>
    </source>
</evidence>
<dbReference type="Proteomes" id="UP000007882">
    <property type="component" value="Chromosome"/>
</dbReference>
<dbReference type="Gene3D" id="2.40.50.100">
    <property type="match status" value="1"/>
</dbReference>
<dbReference type="PATRIC" id="fig|512565.3.peg.3605"/>
<sequence length="385" mass="38395">MSTVTGQSRSKRRVRWIGAAIVLVAAVAGGITLAVAGEETTTTIKVVTVAVDRGEVTLDVATTGTVEPATTRSLAFATGGTVASVAVRAGNKVEAGDQLAVLDKTDATEDVTGAREKLADAQARLADAGDNAAAATASATACAVATPTAAPVVAAGQPSAPVVAAATTAATPCATRGFPNTGSDQVLSAEQAVNNAVVQLEKAAEALAGTVIKAPIAGTVVSIAGSVGDQVKAGSTFIGLADTYDMQVSADFPEADAGSLAKGQTGTVTLADSDESYDAKVVQVDPVGTSDGTLVRYGVLLAFTDAPSELLVGQSAQVQVRTGEVTAAIRVPSTAVHDVAGESGTVLVRGGEGSVERTVTVGLRGDQYTEITDGLTEGELVVRSW</sequence>
<evidence type="ECO:0000259" key="4">
    <source>
        <dbReference type="Pfam" id="PF25975"/>
    </source>
</evidence>
<evidence type="ECO:0000256" key="2">
    <source>
        <dbReference type="SAM" id="Coils"/>
    </source>
</evidence>
<dbReference type="PANTHER" id="PTHR30469:SF33">
    <property type="entry name" value="SLR1207 PROTEIN"/>
    <property type="match status" value="1"/>
</dbReference>
<name>I0H744_ACTM4</name>
<comment type="similarity">
    <text evidence="1">Belongs to the membrane fusion protein (MFP) (TC 8.A.1) family.</text>
</comment>
<dbReference type="PANTHER" id="PTHR30469">
    <property type="entry name" value="MULTIDRUG RESISTANCE PROTEIN MDTA"/>
    <property type="match status" value="1"/>
</dbReference>
<dbReference type="AlphaFoldDB" id="I0H744"/>
<keyword evidence="6" id="KW-1185">Reference proteome</keyword>
<feature type="coiled-coil region" evidence="2">
    <location>
        <begin position="104"/>
        <end position="131"/>
    </location>
</feature>
<organism evidence="5 6">
    <name type="scientific">Actinoplanes missouriensis (strain ATCC 14538 / DSM 43046 / CBS 188.64 / JCM 3121 / NBRC 102363 / NCIMB 12654 / NRRL B-3342 / UNCC 431)</name>
    <dbReference type="NCBI Taxonomy" id="512565"/>
    <lineage>
        <taxon>Bacteria</taxon>
        <taxon>Bacillati</taxon>
        <taxon>Actinomycetota</taxon>
        <taxon>Actinomycetes</taxon>
        <taxon>Micromonosporales</taxon>
        <taxon>Micromonosporaceae</taxon>
        <taxon>Actinoplanes</taxon>
    </lineage>
</organism>
<dbReference type="Gene3D" id="6.20.50.140">
    <property type="match status" value="1"/>
</dbReference>
<gene>
    <name evidence="5" type="ordered locus">AMIS_36110</name>
</gene>
<dbReference type="InterPro" id="IPR058649">
    <property type="entry name" value="CzcB_C"/>
</dbReference>
<dbReference type="GO" id="GO:0015562">
    <property type="term" value="F:efflux transmembrane transporter activity"/>
    <property type="evidence" value="ECO:0007669"/>
    <property type="project" value="TreeGrafter"/>
</dbReference>
<dbReference type="eggNOG" id="COG0845">
    <property type="taxonomic scope" value="Bacteria"/>
</dbReference>
<keyword evidence="2" id="KW-0175">Coiled coil</keyword>